<keyword evidence="4" id="KW-1185">Reference proteome</keyword>
<dbReference type="GO" id="GO:0003677">
    <property type="term" value="F:DNA binding"/>
    <property type="evidence" value="ECO:0007669"/>
    <property type="project" value="InterPro"/>
</dbReference>
<gene>
    <name evidence="3" type="ORF">SAMN02745784_02679</name>
</gene>
<protein>
    <submittedName>
        <fullName evidence="3">Site-specific DNA recombinase</fullName>
    </submittedName>
</protein>
<dbReference type="InterPro" id="IPR025827">
    <property type="entry name" value="Zn_ribbon_recom_dom"/>
</dbReference>
<dbReference type="Pfam" id="PF13408">
    <property type="entry name" value="Zn_ribbon_recom"/>
    <property type="match status" value="1"/>
</dbReference>
<dbReference type="InterPro" id="IPR011109">
    <property type="entry name" value="DNA_bind_recombinase_dom"/>
</dbReference>
<dbReference type="Gene3D" id="3.90.1750.20">
    <property type="entry name" value="Putative Large Serine Recombinase, Chain B, Domain 2"/>
    <property type="match status" value="1"/>
</dbReference>
<sequence length="468" mass="54622">MSIQANRKTALYCRLSRDDELQGESNSITNQKKILSQFAKQSGFFQCEFFIDDGYSGTNFDRPEFQNMITKVANGEIGTVVVKDLSRFGRNHLHVGIYTTEFFPKHNVRFIAINDNVDTFTTDMETDISIPIKNIINEIYAVDTSRKIKAVYRAKGLEGKHTGSHAIYGYKKDPDNKDKWIIDEEAAKVVRRIYSLVVSGHGPYQMADLLYKEKVYSLSYYMAMNGYGNRISKEFDTPYRWRGTTVSSIVRREEYLGHTVNFKTIEPSFKDKRRYTNKKENWAVFENTHEAIIDKETWEIANSLLKTTRRQSREGTVNPLTGKLFCGEKLYNSRGINRKGTGHYKEDVRYDNYIYSTYQKHKNECSAHYIRSKVVRELILEALKDISKYIENNEEEFKNIVIFARLEEREKSQKENIKKLKADKNRLAIIDRLFVKLYEDNASGRINDETFNKIAVQYTDEQNILNSE</sequence>
<dbReference type="GeneID" id="90995452"/>
<evidence type="ECO:0000313" key="4">
    <source>
        <dbReference type="Proteomes" id="UP000184114"/>
    </source>
</evidence>
<dbReference type="PANTHER" id="PTHR30461:SF23">
    <property type="entry name" value="DNA RECOMBINASE-RELATED"/>
    <property type="match status" value="1"/>
</dbReference>
<proteinExistence type="predicted"/>
<dbReference type="PROSITE" id="PS51737">
    <property type="entry name" value="RECOMBINASE_DNA_BIND"/>
    <property type="match status" value="1"/>
</dbReference>
<dbReference type="InterPro" id="IPR038109">
    <property type="entry name" value="DNA_bind_recomb_sf"/>
</dbReference>
<dbReference type="SUPFAM" id="SSF53041">
    <property type="entry name" value="Resolvase-like"/>
    <property type="match status" value="1"/>
</dbReference>
<evidence type="ECO:0000259" key="1">
    <source>
        <dbReference type="PROSITE" id="PS51736"/>
    </source>
</evidence>
<dbReference type="InterPro" id="IPR050639">
    <property type="entry name" value="SSR_resolvase"/>
</dbReference>
<dbReference type="STRING" id="1123404.SAMN02745784_02679"/>
<dbReference type="GO" id="GO:0000150">
    <property type="term" value="F:DNA strand exchange activity"/>
    <property type="evidence" value="ECO:0007669"/>
    <property type="project" value="InterPro"/>
</dbReference>
<dbReference type="Proteomes" id="UP000184114">
    <property type="component" value="Unassembled WGS sequence"/>
</dbReference>
<dbReference type="Gene3D" id="3.40.50.1390">
    <property type="entry name" value="Resolvase, N-terminal catalytic domain"/>
    <property type="match status" value="1"/>
</dbReference>
<organism evidence="3 4">
    <name type="scientific">Tissierella praeacuta DSM 18095</name>
    <dbReference type="NCBI Taxonomy" id="1123404"/>
    <lineage>
        <taxon>Bacteria</taxon>
        <taxon>Bacillati</taxon>
        <taxon>Bacillota</taxon>
        <taxon>Tissierellia</taxon>
        <taxon>Tissierellales</taxon>
        <taxon>Tissierellaceae</taxon>
        <taxon>Tissierella</taxon>
    </lineage>
</organism>
<dbReference type="CDD" id="cd03770">
    <property type="entry name" value="SR_TndX_transposase"/>
    <property type="match status" value="1"/>
</dbReference>
<feature type="domain" description="Recombinase" evidence="2">
    <location>
        <begin position="167"/>
        <end position="311"/>
    </location>
</feature>
<dbReference type="InterPro" id="IPR036162">
    <property type="entry name" value="Resolvase-like_N_sf"/>
</dbReference>
<dbReference type="PROSITE" id="PS51736">
    <property type="entry name" value="RECOMBINASES_3"/>
    <property type="match status" value="1"/>
</dbReference>
<reference evidence="4" key="1">
    <citation type="submission" date="2016-11" db="EMBL/GenBank/DDBJ databases">
        <authorList>
            <person name="Varghese N."/>
            <person name="Submissions S."/>
        </authorList>
    </citation>
    <scope>NUCLEOTIDE SEQUENCE [LARGE SCALE GENOMIC DNA]</scope>
    <source>
        <strain evidence="4">DSM 18095</strain>
    </source>
</reference>
<dbReference type="Pfam" id="PF07508">
    <property type="entry name" value="Recombinase"/>
    <property type="match status" value="1"/>
</dbReference>
<dbReference type="SMART" id="SM00857">
    <property type="entry name" value="Resolvase"/>
    <property type="match status" value="1"/>
</dbReference>
<dbReference type="RefSeq" id="WP_072977186.1">
    <property type="nucleotide sequence ID" value="NZ_FQTY01000018.1"/>
</dbReference>
<feature type="domain" description="Resolvase/invertase-type recombinase catalytic" evidence="1">
    <location>
        <begin position="8"/>
        <end position="159"/>
    </location>
</feature>
<dbReference type="AlphaFoldDB" id="A0A1M4YLN1"/>
<evidence type="ECO:0000313" key="3">
    <source>
        <dbReference type="EMBL" id="SHF06537.1"/>
    </source>
</evidence>
<dbReference type="InterPro" id="IPR006119">
    <property type="entry name" value="Resolv_N"/>
</dbReference>
<evidence type="ECO:0000259" key="2">
    <source>
        <dbReference type="PROSITE" id="PS51737"/>
    </source>
</evidence>
<name>A0A1M4YLN1_9FIRM</name>
<dbReference type="EMBL" id="FQTY01000018">
    <property type="protein sequence ID" value="SHF06537.1"/>
    <property type="molecule type" value="Genomic_DNA"/>
</dbReference>
<dbReference type="Pfam" id="PF00239">
    <property type="entry name" value="Resolvase"/>
    <property type="match status" value="1"/>
</dbReference>
<dbReference type="PANTHER" id="PTHR30461">
    <property type="entry name" value="DNA-INVERTASE FROM LAMBDOID PROPHAGE"/>
    <property type="match status" value="1"/>
</dbReference>
<accession>A0A1M4YLN1</accession>